<reference evidence="3" key="1">
    <citation type="submission" date="2019-12" db="EMBL/GenBank/DDBJ databases">
        <title>Genome sequence of Babesia ovis.</title>
        <authorList>
            <person name="Yamagishi J."/>
            <person name="Sevinc F."/>
            <person name="Xuan X."/>
        </authorList>
    </citation>
    <scope>NUCLEOTIDE SEQUENCE</scope>
    <source>
        <strain evidence="3">Selcuk</strain>
    </source>
</reference>
<dbReference type="Proteomes" id="UP001057455">
    <property type="component" value="Unassembled WGS sequence"/>
</dbReference>
<evidence type="ECO:0000256" key="1">
    <source>
        <dbReference type="ARBA" id="ARBA00006110"/>
    </source>
</evidence>
<accession>A0A9W5TB48</accession>
<dbReference type="InterPro" id="IPR024326">
    <property type="entry name" value="RRP7_C"/>
</dbReference>
<dbReference type="AlphaFoldDB" id="A0A9W5TB48"/>
<keyword evidence="4" id="KW-1185">Reference proteome</keyword>
<keyword evidence="3" id="KW-0689">Ribosomal protein</keyword>
<comment type="similarity">
    <text evidence="1">Belongs to the RRP7 family.</text>
</comment>
<name>A0A9W5TB48_BABOV</name>
<dbReference type="GO" id="GO:0000028">
    <property type="term" value="P:ribosomal small subunit assembly"/>
    <property type="evidence" value="ECO:0007669"/>
    <property type="project" value="TreeGrafter"/>
</dbReference>
<comment type="caution">
    <text evidence="3">The sequence shown here is derived from an EMBL/GenBank/DDBJ whole genome shotgun (WGS) entry which is preliminary data.</text>
</comment>
<dbReference type="OrthoDB" id="360263at2759"/>
<evidence type="ECO:0000313" key="3">
    <source>
        <dbReference type="EMBL" id="GFE53222.1"/>
    </source>
</evidence>
<organism evidence="3 4">
    <name type="scientific">Babesia ovis</name>
    <dbReference type="NCBI Taxonomy" id="5869"/>
    <lineage>
        <taxon>Eukaryota</taxon>
        <taxon>Sar</taxon>
        <taxon>Alveolata</taxon>
        <taxon>Apicomplexa</taxon>
        <taxon>Aconoidasida</taxon>
        <taxon>Piroplasmida</taxon>
        <taxon>Babesiidae</taxon>
        <taxon>Babesia</taxon>
    </lineage>
</organism>
<dbReference type="GO" id="GO:0034456">
    <property type="term" value="C:UTP-C complex"/>
    <property type="evidence" value="ECO:0007669"/>
    <property type="project" value="TreeGrafter"/>
</dbReference>
<sequence>MEVDSKGILLFQVANGLPFYSQVICSSHVPAEGSSDSLPQGRTLFLRSLDPVLNAENLQRGLSRFGNVEVRPLENASSSDSSRPEGSTKFHAVFESPKNLSKIVSNNDHVVIIPYKSHKSRSNAFLSSVLHRRRGKYRGMDILQKNADECLVAYDIAQDVERRLEKETIIDEDGFVLVTQGPSAAKAVVQRDNQKRARKGKVTTVDFYRFPNKEKIMSSLAAINTD</sequence>
<dbReference type="PANTHER" id="PTHR13191:SF0">
    <property type="entry name" value="RIBOSOMAL RNA-PROCESSING PROTEIN 7 HOMOLOG A-RELATED"/>
    <property type="match status" value="1"/>
</dbReference>
<keyword evidence="3" id="KW-0687">Ribonucleoprotein</keyword>
<dbReference type="EMBL" id="BLIY01000006">
    <property type="protein sequence ID" value="GFE53222.1"/>
    <property type="molecule type" value="Genomic_DNA"/>
</dbReference>
<feature type="domain" description="Ribosomal RNA-processing protein 7 C-terminal" evidence="2">
    <location>
        <begin position="140"/>
        <end position="222"/>
    </location>
</feature>
<proteinExistence type="inferred from homology"/>
<gene>
    <name evidence="3" type="ORF">BaOVIS_006260</name>
</gene>
<dbReference type="InterPro" id="IPR040446">
    <property type="entry name" value="RRP7"/>
</dbReference>
<protein>
    <submittedName>
        <fullName evidence="3">Ribosomal protein RNA-processing 7 homolog A, putative</fullName>
    </submittedName>
</protein>
<evidence type="ECO:0000259" key="2">
    <source>
        <dbReference type="Pfam" id="PF12923"/>
    </source>
</evidence>
<dbReference type="GO" id="GO:0032545">
    <property type="term" value="C:CURI complex"/>
    <property type="evidence" value="ECO:0007669"/>
    <property type="project" value="TreeGrafter"/>
</dbReference>
<dbReference type="PANTHER" id="PTHR13191">
    <property type="entry name" value="RIBOSOMAL RNA PROCESSING PROTEIN 7-RELATED"/>
    <property type="match status" value="1"/>
</dbReference>
<dbReference type="GO" id="GO:0006364">
    <property type="term" value="P:rRNA processing"/>
    <property type="evidence" value="ECO:0007669"/>
    <property type="project" value="TreeGrafter"/>
</dbReference>
<evidence type="ECO:0000313" key="4">
    <source>
        <dbReference type="Proteomes" id="UP001057455"/>
    </source>
</evidence>
<dbReference type="GO" id="GO:0005840">
    <property type="term" value="C:ribosome"/>
    <property type="evidence" value="ECO:0007669"/>
    <property type="project" value="UniProtKB-KW"/>
</dbReference>
<dbReference type="Pfam" id="PF12923">
    <property type="entry name" value="RRP7"/>
    <property type="match status" value="1"/>
</dbReference>